<reference evidence="2" key="1">
    <citation type="journal article" date="2019" name="Plant Biotechnol. J.">
        <title>Genome sequencing of the Australian wild diploid species Gossypium australe highlights disease resistance and delayed gland morphogenesis.</title>
        <authorList>
            <person name="Cai Y."/>
            <person name="Cai X."/>
            <person name="Wang Q."/>
            <person name="Wang P."/>
            <person name="Zhang Y."/>
            <person name="Cai C."/>
            <person name="Xu Y."/>
            <person name="Wang K."/>
            <person name="Zhou Z."/>
            <person name="Wang C."/>
            <person name="Geng S."/>
            <person name="Li B."/>
            <person name="Dong Q."/>
            <person name="Hou Y."/>
            <person name="Wang H."/>
            <person name="Ai P."/>
            <person name="Liu Z."/>
            <person name="Yi F."/>
            <person name="Sun M."/>
            <person name="An G."/>
            <person name="Cheng J."/>
            <person name="Zhang Y."/>
            <person name="Shi Q."/>
            <person name="Xie Y."/>
            <person name="Shi X."/>
            <person name="Chang Y."/>
            <person name="Huang F."/>
            <person name="Chen Y."/>
            <person name="Hong S."/>
            <person name="Mi L."/>
            <person name="Sun Q."/>
            <person name="Zhang L."/>
            <person name="Zhou B."/>
            <person name="Peng R."/>
            <person name="Zhang X."/>
            <person name="Liu F."/>
        </authorList>
    </citation>
    <scope>NUCLEOTIDE SEQUENCE [LARGE SCALE GENOMIC DNA]</scope>
    <source>
        <strain evidence="2">cv. PA1801</strain>
    </source>
</reference>
<sequence>MEEQLGLLTATSTPDAKREFERWDHSNHISLMIMSTTFQKPLRAHNLKRLLRPRGQGNVREYIMKMFHIASRFKELKIELSEELIVPMILVSLPTQFYQFTISYNCRKEKWTLNEHISHCVQEEERLKHYKS</sequence>
<evidence type="ECO:0000313" key="1">
    <source>
        <dbReference type="EMBL" id="KAA3476081.1"/>
    </source>
</evidence>
<keyword evidence="2" id="KW-1185">Reference proteome</keyword>
<dbReference type="EMBL" id="SMMG02000005">
    <property type="protein sequence ID" value="KAA3476081.1"/>
    <property type="molecule type" value="Genomic_DNA"/>
</dbReference>
<comment type="caution">
    <text evidence="1">The sequence shown here is derived from an EMBL/GenBank/DDBJ whole genome shotgun (WGS) entry which is preliminary data.</text>
</comment>
<evidence type="ECO:0000313" key="2">
    <source>
        <dbReference type="Proteomes" id="UP000325315"/>
    </source>
</evidence>
<proteinExistence type="predicted"/>
<organism evidence="1 2">
    <name type="scientific">Gossypium australe</name>
    <dbReference type="NCBI Taxonomy" id="47621"/>
    <lineage>
        <taxon>Eukaryota</taxon>
        <taxon>Viridiplantae</taxon>
        <taxon>Streptophyta</taxon>
        <taxon>Embryophyta</taxon>
        <taxon>Tracheophyta</taxon>
        <taxon>Spermatophyta</taxon>
        <taxon>Magnoliopsida</taxon>
        <taxon>eudicotyledons</taxon>
        <taxon>Gunneridae</taxon>
        <taxon>Pentapetalae</taxon>
        <taxon>rosids</taxon>
        <taxon>malvids</taxon>
        <taxon>Malvales</taxon>
        <taxon>Malvaceae</taxon>
        <taxon>Malvoideae</taxon>
        <taxon>Gossypium</taxon>
    </lineage>
</organism>
<protein>
    <submittedName>
        <fullName evidence="1">Retrovirus-related Pol polyprotein from transposon TNT 1-94</fullName>
    </submittedName>
</protein>
<dbReference type="Proteomes" id="UP000325315">
    <property type="component" value="Unassembled WGS sequence"/>
</dbReference>
<accession>A0A5B6W325</accession>
<dbReference type="OrthoDB" id="989164at2759"/>
<gene>
    <name evidence="1" type="ORF">EPI10_026186</name>
</gene>
<dbReference type="PANTHER" id="PTHR35317">
    <property type="entry name" value="OS04G0629600 PROTEIN"/>
    <property type="match status" value="1"/>
</dbReference>
<dbReference type="Pfam" id="PF14223">
    <property type="entry name" value="Retrotran_gag_2"/>
    <property type="match status" value="1"/>
</dbReference>
<name>A0A5B6W325_9ROSI</name>
<dbReference type="PANTHER" id="PTHR35317:SF43">
    <property type="entry name" value="TRANSMEMBRANE PROTEIN"/>
    <property type="match status" value="1"/>
</dbReference>
<dbReference type="AlphaFoldDB" id="A0A5B6W325"/>